<organism evidence="1 2">
    <name type="scientific">Brachybacterium saurashtrense</name>
    <dbReference type="NCBI Taxonomy" id="556288"/>
    <lineage>
        <taxon>Bacteria</taxon>
        <taxon>Bacillati</taxon>
        <taxon>Actinomycetota</taxon>
        <taxon>Actinomycetes</taxon>
        <taxon>Micrococcales</taxon>
        <taxon>Dermabacteraceae</taxon>
        <taxon>Brachybacterium</taxon>
    </lineage>
</organism>
<proteinExistence type="predicted"/>
<evidence type="ECO:0000313" key="1">
    <source>
        <dbReference type="EMBL" id="AXK47076.1"/>
    </source>
</evidence>
<evidence type="ECO:0008006" key="3">
    <source>
        <dbReference type="Google" id="ProtNLM"/>
    </source>
</evidence>
<dbReference type="EMBL" id="CP031356">
    <property type="protein sequence ID" value="AXK47076.1"/>
    <property type="molecule type" value="Genomic_DNA"/>
</dbReference>
<gene>
    <name evidence="1" type="ORF">DWV08_16615</name>
</gene>
<dbReference type="Proteomes" id="UP000254236">
    <property type="component" value="Chromosome"/>
</dbReference>
<evidence type="ECO:0000313" key="2">
    <source>
        <dbReference type="Proteomes" id="UP000254236"/>
    </source>
</evidence>
<protein>
    <recommendedName>
        <fullName evidence="3">IS3 family transposase</fullName>
    </recommendedName>
</protein>
<accession>A0ABN5N0V7</accession>
<keyword evidence="2" id="KW-1185">Reference proteome</keyword>
<name>A0ABN5N0V7_9MICO</name>
<sequence>MRVEGYAVEPFLRILRQQGLRIAARTYRSWKRPARIAARTITDALVEDTIGTAVPIGDI</sequence>
<reference evidence="1 2" key="1">
    <citation type="submission" date="2018-07" db="EMBL/GenBank/DDBJ databases">
        <title>Brachybacterium saurashtrense DSM 23186 genome sequence.</title>
        <authorList>
            <person name="Guo L."/>
        </authorList>
    </citation>
    <scope>NUCLEOTIDE SEQUENCE [LARGE SCALE GENOMIC DNA]</scope>
    <source>
        <strain evidence="1 2">DSM 23186</strain>
    </source>
</reference>